<evidence type="ECO:0000256" key="1">
    <source>
        <dbReference type="SAM" id="SignalP"/>
    </source>
</evidence>
<dbReference type="AlphaFoldDB" id="V7AHE4"/>
<dbReference type="Proteomes" id="UP000000226">
    <property type="component" value="Chromosome 11"/>
</dbReference>
<name>V7AHE4_PHAVU</name>
<sequence length="106" mass="11317">MKIVGVMIMMMILGQGDNSALCVEVVSNIQPAKLTCEQHCSISCILSNLAYPVCLVICIAKCPDPPTDCIRACGLNKSITINIDARGVVNNVVDSCLQKCKKTSNS</sequence>
<proteinExistence type="predicted"/>
<feature type="chain" id="PRO_5004753219" description="Thionin-like protein" evidence="1">
    <location>
        <begin position="17"/>
        <end position="106"/>
    </location>
</feature>
<gene>
    <name evidence="2" type="ORF">PHAVU_011G081500g</name>
</gene>
<accession>V7AHE4</accession>
<dbReference type="OMA" id="CELICAP"/>
<feature type="signal peptide" evidence="1">
    <location>
        <begin position="1"/>
        <end position="16"/>
    </location>
</feature>
<protein>
    <recommendedName>
        <fullName evidence="4">Thionin-like protein</fullName>
    </recommendedName>
</protein>
<reference evidence="3" key="1">
    <citation type="journal article" date="2014" name="Nat. Genet.">
        <title>A reference genome for common bean and genome-wide analysis of dual domestications.</title>
        <authorList>
            <person name="Schmutz J."/>
            <person name="McClean P.E."/>
            <person name="Mamidi S."/>
            <person name="Wu G.A."/>
            <person name="Cannon S.B."/>
            <person name="Grimwood J."/>
            <person name="Jenkins J."/>
            <person name="Shu S."/>
            <person name="Song Q."/>
            <person name="Chavarro C."/>
            <person name="Torres-Torres M."/>
            <person name="Geffroy V."/>
            <person name="Moghaddam S.M."/>
            <person name="Gao D."/>
            <person name="Abernathy B."/>
            <person name="Barry K."/>
            <person name="Blair M."/>
            <person name="Brick M.A."/>
            <person name="Chovatia M."/>
            <person name="Gepts P."/>
            <person name="Goodstein D.M."/>
            <person name="Gonzales M."/>
            <person name="Hellsten U."/>
            <person name="Hyten D.L."/>
            <person name="Jia G."/>
            <person name="Kelly J.D."/>
            <person name="Kudrna D."/>
            <person name="Lee R."/>
            <person name="Richard M.M."/>
            <person name="Miklas P.N."/>
            <person name="Osorno J.M."/>
            <person name="Rodrigues J."/>
            <person name="Thareau V."/>
            <person name="Urrea C.A."/>
            <person name="Wang M."/>
            <person name="Yu Y."/>
            <person name="Zhang M."/>
            <person name="Wing R.A."/>
            <person name="Cregan P.B."/>
            <person name="Rokhsar D.S."/>
            <person name="Jackson S.A."/>
        </authorList>
    </citation>
    <scope>NUCLEOTIDE SEQUENCE [LARGE SCALE GENOMIC DNA]</scope>
    <source>
        <strain evidence="3">cv. G19833</strain>
    </source>
</reference>
<keyword evidence="3" id="KW-1185">Reference proteome</keyword>
<keyword evidence="1" id="KW-0732">Signal</keyword>
<dbReference type="OrthoDB" id="1431774at2759"/>
<organism evidence="2 3">
    <name type="scientific">Phaseolus vulgaris</name>
    <name type="common">Kidney bean</name>
    <name type="synonym">French bean</name>
    <dbReference type="NCBI Taxonomy" id="3885"/>
    <lineage>
        <taxon>Eukaryota</taxon>
        <taxon>Viridiplantae</taxon>
        <taxon>Streptophyta</taxon>
        <taxon>Embryophyta</taxon>
        <taxon>Tracheophyta</taxon>
        <taxon>Spermatophyta</taxon>
        <taxon>Magnoliopsida</taxon>
        <taxon>eudicotyledons</taxon>
        <taxon>Gunneridae</taxon>
        <taxon>Pentapetalae</taxon>
        <taxon>rosids</taxon>
        <taxon>fabids</taxon>
        <taxon>Fabales</taxon>
        <taxon>Fabaceae</taxon>
        <taxon>Papilionoideae</taxon>
        <taxon>50 kb inversion clade</taxon>
        <taxon>NPAAA clade</taxon>
        <taxon>indigoferoid/millettioid clade</taxon>
        <taxon>Phaseoleae</taxon>
        <taxon>Phaseolus</taxon>
    </lineage>
</organism>
<evidence type="ECO:0008006" key="4">
    <source>
        <dbReference type="Google" id="ProtNLM"/>
    </source>
</evidence>
<dbReference type="EMBL" id="CM002298">
    <property type="protein sequence ID" value="ESW04273.1"/>
    <property type="molecule type" value="Genomic_DNA"/>
</dbReference>
<evidence type="ECO:0000313" key="3">
    <source>
        <dbReference type="Proteomes" id="UP000000226"/>
    </source>
</evidence>
<evidence type="ECO:0000313" key="2">
    <source>
        <dbReference type="EMBL" id="ESW04273.1"/>
    </source>
</evidence>
<dbReference type="Gramene" id="ESW04273">
    <property type="protein sequence ID" value="ESW04273"/>
    <property type="gene ID" value="PHAVU_011G081500g"/>
</dbReference>